<feature type="region of interest" description="Disordered" evidence="10">
    <location>
        <begin position="391"/>
        <end position="520"/>
    </location>
</feature>
<dbReference type="PROSITE" id="PS00344">
    <property type="entry name" value="GATA_ZN_FINGER_1"/>
    <property type="match status" value="2"/>
</dbReference>
<gene>
    <name evidence="12" type="ORF">PDIGIT_LOCUS15401</name>
</gene>
<organism evidence="12 13">
    <name type="scientific">Periconia digitata</name>
    <dbReference type="NCBI Taxonomy" id="1303443"/>
    <lineage>
        <taxon>Eukaryota</taxon>
        <taxon>Fungi</taxon>
        <taxon>Dikarya</taxon>
        <taxon>Ascomycota</taxon>
        <taxon>Pezizomycotina</taxon>
        <taxon>Dothideomycetes</taxon>
        <taxon>Pleosporomycetidae</taxon>
        <taxon>Pleosporales</taxon>
        <taxon>Massarineae</taxon>
        <taxon>Periconiaceae</taxon>
        <taxon>Periconia</taxon>
    </lineage>
</organism>
<dbReference type="GO" id="GO:0000981">
    <property type="term" value="F:DNA-binding transcription factor activity, RNA polymerase II-specific"/>
    <property type="evidence" value="ECO:0007669"/>
    <property type="project" value="TreeGrafter"/>
</dbReference>
<dbReference type="FunFam" id="3.30.50.10:FF:000039">
    <property type="entry name" value="Siderophore transcription factor SreA"/>
    <property type="match status" value="1"/>
</dbReference>
<evidence type="ECO:0000256" key="4">
    <source>
        <dbReference type="ARBA" id="ARBA00022771"/>
    </source>
</evidence>
<dbReference type="Proteomes" id="UP001152607">
    <property type="component" value="Unassembled WGS sequence"/>
</dbReference>
<feature type="compositionally biased region" description="Basic and acidic residues" evidence="10">
    <location>
        <begin position="485"/>
        <end position="520"/>
    </location>
</feature>
<dbReference type="SUPFAM" id="SSF57716">
    <property type="entry name" value="Glucocorticoid receptor-like (DNA-binding domain)"/>
    <property type="match status" value="2"/>
</dbReference>
<dbReference type="GO" id="GO:0045944">
    <property type="term" value="P:positive regulation of transcription by RNA polymerase II"/>
    <property type="evidence" value="ECO:0007669"/>
    <property type="project" value="TreeGrafter"/>
</dbReference>
<keyword evidence="5" id="KW-0862">Zinc</keyword>
<keyword evidence="7" id="KW-0804">Transcription</keyword>
<evidence type="ECO:0000313" key="13">
    <source>
        <dbReference type="Proteomes" id="UP001152607"/>
    </source>
</evidence>
<evidence type="ECO:0000256" key="8">
    <source>
        <dbReference type="ARBA" id="ARBA00023242"/>
    </source>
</evidence>
<feature type="compositionally biased region" description="Low complexity" evidence="10">
    <location>
        <begin position="460"/>
        <end position="473"/>
    </location>
</feature>
<comment type="subcellular location">
    <subcellularLocation>
        <location evidence="1">Nucleus</location>
    </subcellularLocation>
</comment>
<dbReference type="GO" id="GO:0006879">
    <property type="term" value="P:intracellular iron ion homeostasis"/>
    <property type="evidence" value="ECO:0007669"/>
    <property type="project" value="UniProtKB-ARBA"/>
</dbReference>
<evidence type="ECO:0000256" key="2">
    <source>
        <dbReference type="ARBA" id="ARBA00022723"/>
    </source>
</evidence>
<evidence type="ECO:0000256" key="3">
    <source>
        <dbReference type="ARBA" id="ARBA00022737"/>
    </source>
</evidence>
<keyword evidence="3" id="KW-0677">Repeat</keyword>
<feature type="compositionally biased region" description="Low complexity" evidence="10">
    <location>
        <begin position="53"/>
        <end position="71"/>
    </location>
</feature>
<dbReference type="OrthoDB" id="515401at2759"/>
<feature type="region of interest" description="Disordered" evidence="10">
    <location>
        <begin position="161"/>
        <end position="197"/>
    </location>
</feature>
<feature type="compositionally biased region" description="Polar residues" evidence="10">
    <location>
        <begin position="439"/>
        <end position="458"/>
    </location>
</feature>
<keyword evidence="2" id="KW-0479">Metal-binding</keyword>
<dbReference type="PROSITE" id="PS50114">
    <property type="entry name" value="GATA_ZN_FINGER_2"/>
    <property type="match status" value="2"/>
</dbReference>
<feature type="compositionally biased region" description="Basic and acidic residues" evidence="10">
    <location>
        <begin position="22"/>
        <end position="31"/>
    </location>
</feature>
<dbReference type="EMBL" id="CAOQHR010000013">
    <property type="protein sequence ID" value="CAI6342196.1"/>
    <property type="molecule type" value="Genomic_DNA"/>
</dbReference>
<dbReference type="GO" id="GO:0005634">
    <property type="term" value="C:nucleus"/>
    <property type="evidence" value="ECO:0007669"/>
    <property type="project" value="UniProtKB-SubCell"/>
</dbReference>
<dbReference type="GO" id="GO:0008270">
    <property type="term" value="F:zinc ion binding"/>
    <property type="evidence" value="ECO:0007669"/>
    <property type="project" value="UniProtKB-KW"/>
</dbReference>
<keyword evidence="13" id="KW-1185">Reference proteome</keyword>
<keyword evidence="8" id="KW-0539">Nucleus</keyword>
<dbReference type="CDD" id="cd00202">
    <property type="entry name" value="ZnF_GATA"/>
    <property type="match status" value="2"/>
</dbReference>
<evidence type="ECO:0000256" key="10">
    <source>
        <dbReference type="SAM" id="MobiDB-lite"/>
    </source>
</evidence>
<evidence type="ECO:0000259" key="11">
    <source>
        <dbReference type="PROSITE" id="PS50114"/>
    </source>
</evidence>
<accession>A0A9W4UTS0</accession>
<dbReference type="Pfam" id="PF00320">
    <property type="entry name" value="GATA"/>
    <property type="match status" value="2"/>
</dbReference>
<name>A0A9W4UTS0_9PLEO</name>
<evidence type="ECO:0000256" key="7">
    <source>
        <dbReference type="ARBA" id="ARBA00023163"/>
    </source>
</evidence>
<dbReference type="FunFam" id="3.30.50.10:FF:000007">
    <property type="entry name" value="Nitrogen regulatory AreA, N-terminal"/>
    <property type="match status" value="1"/>
</dbReference>
<dbReference type="InterPro" id="IPR013088">
    <property type="entry name" value="Znf_NHR/GATA"/>
</dbReference>
<reference evidence="12" key="1">
    <citation type="submission" date="2023-01" db="EMBL/GenBank/DDBJ databases">
        <authorList>
            <person name="Van Ghelder C."/>
            <person name="Rancurel C."/>
        </authorList>
    </citation>
    <scope>NUCLEOTIDE SEQUENCE</scope>
    <source>
        <strain evidence="12">CNCM I-4278</strain>
    </source>
</reference>
<dbReference type="InterPro" id="IPR000679">
    <property type="entry name" value="Znf_GATA"/>
</dbReference>
<feature type="region of interest" description="Disordered" evidence="10">
    <location>
        <begin position="318"/>
        <end position="377"/>
    </location>
</feature>
<dbReference type="AlphaFoldDB" id="A0A9W4UTS0"/>
<dbReference type="SMART" id="SM00401">
    <property type="entry name" value="ZnF_GATA"/>
    <property type="match status" value="2"/>
</dbReference>
<keyword evidence="6" id="KW-0805">Transcription regulation</keyword>
<proteinExistence type="predicted"/>
<evidence type="ECO:0000313" key="12">
    <source>
        <dbReference type="EMBL" id="CAI6342196.1"/>
    </source>
</evidence>
<dbReference type="GO" id="GO:0000978">
    <property type="term" value="F:RNA polymerase II cis-regulatory region sequence-specific DNA binding"/>
    <property type="evidence" value="ECO:0007669"/>
    <property type="project" value="TreeGrafter"/>
</dbReference>
<feature type="region of interest" description="Disordered" evidence="10">
    <location>
        <begin position="94"/>
        <end position="116"/>
    </location>
</feature>
<feature type="compositionally biased region" description="Polar residues" evidence="10">
    <location>
        <begin position="391"/>
        <end position="406"/>
    </location>
</feature>
<feature type="compositionally biased region" description="Polar residues" evidence="10">
    <location>
        <begin position="335"/>
        <end position="350"/>
    </location>
</feature>
<evidence type="ECO:0000256" key="9">
    <source>
        <dbReference type="PROSITE-ProRule" id="PRU00094"/>
    </source>
</evidence>
<evidence type="ECO:0000256" key="1">
    <source>
        <dbReference type="ARBA" id="ARBA00004123"/>
    </source>
</evidence>
<sequence>MATPSGRGGTSLAPTPTHPHHLSREPSREDVEMAEQLSQLNRAQEPHAPRHASPPTTQSPADASAAAMASPGKTPEIYHSLEDTLRLRASEQTDHTLRDTTPSSLPPASVSGSNTGAYATISGQVCSNCGTNRTPLWRRSPAGETICNACGLYLKARAQPRPTNLKRNTPSQPIVPIQKSSAPSQNQEDIASPAAPASASRVPTYVAADHGAAGTCPGGGRCNGMGGQQGCSGCPAFNNRVSKTAQFALAQANSVSGSSDAPSTEQSSQPAVTSVIQACQNCGTTVTPLWRRDEAGHTICNACGLYYKLHGSHRPVEMKKQEIKRRKRIVPADTASGSSTAALSNPSYSPQPHAASTPYEHSASPDPTPTIESSEIYPISAKIPVPVDFTNYNGRSNDNEKPSATTYIGVPSPRKRSLSATLDPEEVAASNPVPHRSHAISSLLNPTTNTHEGRSSNIDPALSNALPWSASPAAAPPPSSPLPMSHEDRMRKKDRLRREAEAMREELARRERELQDMDED</sequence>
<feature type="domain" description="GATA-type" evidence="11">
    <location>
        <begin position="120"/>
        <end position="173"/>
    </location>
</feature>
<dbReference type="PANTHER" id="PTHR10071">
    <property type="entry name" value="TRANSCRIPTION FACTOR GATA FAMILY MEMBER"/>
    <property type="match status" value="1"/>
</dbReference>
<dbReference type="PRINTS" id="PR00619">
    <property type="entry name" value="GATAZNFINGER"/>
</dbReference>
<feature type="compositionally biased region" description="Polar residues" evidence="10">
    <location>
        <begin position="161"/>
        <end position="189"/>
    </location>
</feature>
<keyword evidence="4 9" id="KW-0863">Zinc-finger</keyword>
<feature type="region of interest" description="Disordered" evidence="10">
    <location>
        <begin position="1"/>
        <end position="71"/>
    </location>
</feature>
<comment type="caution">
    <text evidence="12">The sequence shown here is derived from an EMBL/GenBank/DDBJ whole genome shotgun (WGS) entry which is preliminary data.</text>
</comment>
<dbReference type="PANTHER" id="PTHR10071:SF335">
    <property type="entry name" value="IRON-SENSING TRANSCRIPTIONAL REPRESSOR-RELATED"/>
    <property type="match status" value="1"/>
</dbReference>
<protein>
    <recommendedName>
        <fullName evidence="11">GATA-type domain-containing protein</fullName>
    </recommendedName>
</protein>
<dbReference type="GO" id="GO:0034757">
    <property type="term" value="P:negative regulation of iron ion transport"/>
    <property type="evidence" value="ECO:0007669"/>
    <property type="project" value="UniProtKB-ARBA"/>
</dbReference>
<feature type="domain" description="GATA-type" evidence="11">
    <location>
        <begin position="279"/>
        <end position="326"/>
    </location>
</feature>
<dbReference type="InterPro" id="IPR039355">
    <property type="entry name" value="Transcription_factor_GATA"/>
</dbReference>
<dbReference type="Gene3D" id="3.30.50.10">
    <property type="entry name" value="Erythroid Transcription Factor GATA-1, subunit A"/>
    <property type="match status" value="2"/>
</dbReference>
<evidence type="ECO:0000256" key="5">
    <source>
        <dbReference type="ARBA" id="ARBA00022833"/>
    </source>
</evidence>
<dbReference type="GO" id="GO:0000122">
    <property type="term" value="P:negative regulation of transcription by RNA polymerase II"/>
    <property type="evidence" value="ECO:0007669"/>
    <property type="project" value="TreeGrafter"/>
</dbReference>
<evidence type="ECO:0000256" key="6">
    <source>
        <dbReference type="ARBA" id="ARBA00023015"/>
    </source>
</evidence>